<evidence type="ECO:0000256" key="2">
    <source>
        <dbReference type="ARBA" id="ARBA00012513"/>
    </source>
</evidence>
<feature type="binding site" evidence="13">
    <location>
        <position position="313"/>
    </location>
    <ligand>
        <name>ATP</name>
        <dbReference type="ChEBI" id="CHEBI:30616"/>
    </ligand>
</feature>
<keyword evidence="4" id="KW-0723">Serine/threonine-protein kinase</keyword>
<evidence type="ECO:0000256" key="6">
    <source>
        <dbReference type="ARBA" id="ARBA00022679"/>
    </source>
</evidence>
<evidence type="ECO:0000256" key="12">
    <source>
        <dbReference type="ARBA" id="ARBA00063228"/>
    </source>
</evidence>
<dbReference type="GO" id="GO:0051020">
    <property type="term" value="F:GTPase binding"/>
    <property type="evidence" value="ECO:0007669"/>
    <property type="project" value="UniProtKB-ARBA"/>
</dbReference>
<dbReference type="InterPro" id="IPR046958">
    <property type="entry name" value="RBK1/2/STUNTED"/>
</dbReference>
<feature type="compositionally biased region" description="Basic and acidic residues" evidence="14">
    <location>
        <begin position="1"/>
        <end position="21"/>
    </location>
</feature>
<dbReference type="AlphaFoldDB" id="A0A2K3PN73"/>
<keyword evidence="7 13" id="KW-0547">Nucleotide-binding</keyword>
<feature type="compositionally biased region" description="Polar residues" evidence="14">
    <location>
        <begin position="77"/>
        <end position="101"/>
    </location>
</feature>
<dbReference type="GO" id="GO:0005524">
    <property type="term" value="F:ATP binding"/>
    <property type="evidence" value="ECO:0007669"/>
    <property type="project" value="UniProtKB-UniRule"/>
</dbReference>
<dbReference type="CDD" id="cd14066">
    <property type="entry name" value="STKc_IRAK"/>
    <property type="match status" value="1"/>
</dbReference>
<dbReference type="SUPFAM" id="SSF56112">
    <property type="entry name" value="Protein kinase-like (PK-like)"/>
    <property type="match status" value="1"/>
</dbReference>
<organism evidence="16 17">
    <name type="scientific">Trifolium pratense</name>
    <name type="common">Red clover</name>
    <dbReference type="NCBI Taxonomy" id="57577"/>
    <lineage>
        <taxon>Eukaryota</taxon>
        <taxon>Viridiplantae</taxon>
        <taxon>Streptophyta</taxon>
        <taxon>Embryophyta</taxon>
        <taxon>Tracheophyta</taxon>
        <taxon>Spermatophyta</taxon>
        <taxon>Magnoliopsida</taxon>
        <taxon>eudicotyledons</taxon>
        <taxon>Gunneridae</taxon>
        <taxon>Pentapetalae</taxon>
        <taxon>rosids</taxon>
        <taxon>fabids</taxon>
        <taxon>Fabales</taxon>
        <taxon>Fabaceae</taxon>
        <taxon>Papilionoideae</taxon>
        <taxon>50 kb inversion clade</taxon>
        <taxon>NPAAA clade</taxon>
        <taxon>Hologalegina</taxon>
        <taxon>IRL clade</taxon>
        <taxon>Trifolieae</taxon>
        <taxon>Trifolium</taxon>
    </lineage>
</organism>
<proteinExistence type="predicted"/>
<evidence type="ECO:0000256" key="8">
    <source>
        <dbReference type="ARBA" id="ARBA00022777"/>
    </source>
</evidence>
<reference evidence="16 17" key="1">
    <citation type="journal article" date="2014" name="Am. J. Bot.">
        <title>Genome assembly and annotation for red clover (Trifolium pratense; Fabaceae).</title>
        <authorList>
            <person name="Istvanek J."/>
            <person name="Jaros M."/>
            <person name="Krenek A."/>
            <person name="Repkova J."/>
        </authorList>
    </citation>
    <scope>NUCLEOTIDE SEQUENCE [LARGE SCALE GENOMIC DNA]</scope>
    <source>
        <strain evidence="17">cv. Tatra</strain>
        <tissue evidence="16">Young leaves</tissue>
    </source>
</reference>
<keyword evidence="5" id="KW-0597">Phosphoprotein</keyword>
<dbReference type="EMBL" id="ASHM01008748">
    <property type="protein sequence ID" value="PNY16714.1"/>
    <property type="molecule type" value="Genomic_DNA"/>
</dbReference>
<dbReference type="PROSITE" id="PS50011">
    <property type="entry name" value="PROTEIN_KINASE_DOM"/>
    <property type="match status" value="1"/>
</dbReference>
<evidence type="ECO:0000313" key="17">
    <source>
        <dbReference type="Proteomes" id="UP000236291"/>
    </source>
</evidence>
<comment type="catalytic activity">
    <reaction evidence="10">
        <text>L-threonyl-[protein] + ATP = O-phospho-L-threonyl-[protein] + ADP + H(+)</text>
        <dbReference type="Rhea" id="RHEA:46608"/>
        <dbReference type="Rhea" id="RHEA-COMP:11060"/>
        <dbReference type="Rhea" id="RHEA-COMP:11605"/>
        <dbReference type="ChEBI" id="CHEBI:15378"/>
        <dbReference type="ChEBI" id="CHEBI:30013"/>
        <dbReference type="ChEBI" id="CHEBI:30616"/>
        <dbReference type="ChEBI" id="CHEBI:61977"/>
        <dbReference type="ChEBI" id="CHEBI:456216"/>
        <dbReference type="EC" id="2.7.11.1"/>
    </reaction>
</comment>
<dbReference type="GO" id="GO:0005737">
    <property type="term" value="C:cytoplasm"/>
    <property type="evidence" value="ECO:0007669"/>
    <property type="project" value="UniProtKB-SubCell"/>
</dbReference>
<dbReference type="SMART" id="SM00220">
    <property type="entry name" value="S_TKc"/>
    <property type="match status" value="1"/>
</dbReference>
<feature type="compositionally biased region" description="Polar residues" evidence="14">
    <location>
        <begin position="44"/>
        <end position="61"/>
    </location>
</feature>
<keyword evidence="16" id="KW-0675">Receptor</keyword>
<comment type="subcellular location">
    <subcellularLocation>
        <location evidence="1">Cytoplasm</location>
    </subcellularLocation>
</comment>
<evidence type="ECO:0000313" key="16">
    <source>
        <dbReference type="EMBL" id="PNY16714.1"/>
    </source>
</evidence>
<comment type="caution">
    <text evidence="16">The sequence shown here is derived from an EMBL/GenBank/DDBJ whole genome shotgun (WGS) entry which is preliminary data.</text>
</comment>
<feature type="domain" description="Protein kinase" evidence="15">
    <location>
        <begin position="285"/>
        <end position="568"/>
    </location>
</feature>
<dbReference type="Proteomes" id="UP000236291">
    <property type="component" value="Unassembled WGS sequence"/>
</dbReference>
<dbReference type="Gene3D" id="1.10.510.10">
    <property type="entry name" value="Transferase(Phosphotransferase) domain 1"/>
    <property type="match status" value="1"/>
</dbReference>
<dbReference type="PROSITE" id="PS00107">
    <property type="entry name" value="PROTEIN_KINASE_ATP"/>
    <property type="match status" value="1"/>
</dbReference>
<feature type="region of interest" description="Disordered" evidence="14">
    <location>
        <begin position="42"/>
        <end position="61"/>
    </location>
</feature>
<feature type="region of interest" description="Disordered" evidence="14">
    <location>
        <begin position="1"/>
        <end position="28"/>
    </location>
</feature>
<dbReference type="EC" id="2.7.11.1" evidence="2"/>
<gene>
    <name evidence="16" type="ORF">L195_g013439</name>
</gene>
<evidence type="ECO:0000256" key="13">
    <source>
        <dbReference type="PROSITE-ProRule" id="PRU10141"/>
    </source>
</evidence>
<accession>A0A2K3PN73</accession>
<reference evidence="16 17" key="2">
    <citation type="journal article" date="2017" name="Front. Plant Sci.">
        <title>Gene Classification and Mining of Molecular Markers Useful in Red Clover (Trifolium pratense) Breeding.</title>
        <authorList>
            <person name="Istvanek J."/>
            <person name="Dluhosova J."/>
            <person name="Dluhos P."/>
            <person name="Patkova L."/>
            <person name="Nedelnik J."/>
            <person name="Repkova J."/>
        </authorList>
    </citation>
    <scope>NUCLEOTIDE SEQUENCE [LARGE SCALE GENOMIC DNA]</scope>
    <source>
        <strain evidence="17">cv. Tatra</strain>
        <tissue evidence="16">Young leaves</tissue>
    </source>
</reference>
<dbReference type="Gene3D" id="3.30.200.20">
    <property type="entry name" value="Phosphorylase Kinase, domain 1"/>
    <property type="match status" value="1"/>
</dbReference>
<sequence>MERLEGRSKKDQEKKEKRTRNFVDLITGINNNTPKKAFVHHANDQNNNDVSIESPSPQFQSPRHVFEVPISDCESTESSNYNSCATTPQRAPQHGATTPQRAPQHGGKTSSPREEGGGYHYQWRNMIEGLRFKSVRRFSTIPLLATSYESSRRNLRNKLARIRTNEDDENDFNGAMDLDGITKPSWRNFSYEDLVAATDNFNPGMCELGFNSPLDTKSHVIMCDALWLSYTQLSICPTLNSMMVPEPPPPSVGSLAIRWYLSLFHDPLGGPPTIYIRAGSAKKSHIGYNMIGKGGHAEVYKGRLPDGTVVAVKRLVKDEKEVGDKAGDFLSELGIIAHINHPNSTRLIGFGIDRGLYFVLQFASNGSLSSLLFGSECLEWKTRYKVALGVAKGLQYLHEECPRRIIHRDIKASNILLNQDDEAEISDFGLAKWLPDKWAHHVVFPIEGTFGYLAPEYFMHGLVDEKTDVFAFGVLLLELMTGRRAVDSNSRQSLVIWAKPLLDAKKVKEIADPRLEEQYDPTEMMLAMATASMCIHHMSSKRPYMSQVVLLLKGEEVAMDLTQKSIAP</sequence>
<evidence type="ECO:0000256" key="14">
    <source>
        <dbReference type="SAM" id="MobiDB-lite"/>
    </source>
</evidence>
<evidence type="ECO:0000256" key="5">
    <source>
        <dbReference type="ARBA" id="ARBA00022553"/>
    </source>
</evidence>
<name>A0A2K3PN73_TRIPR</name>
<evidence type="ECO:0000256" key="11">
    <source>
        <dbReference type="ARBA" id="ARBA00048679"/>
    </source>
</evidence>
<dbReference type="InterPro" id="IPR017441">
    <property type="entry name" value="Protein_kinase_ATP_BS"/>
</dbReference>
<dbReference type="FunFam" id="1.10.510.10:FF:000335">
    <property type="entry name" value="receptor-like cytosolic serine/threonine-protein kinase RBK2"/>
    <property type="match status" value="1"/>
</dbReference>
<dbReference type="GO" id="GO:0004674">
    <property type="term" value="F:protein serine/threonine kinase activity"/>
    <property type="evidence" value="ECO:0007669"/>
    <property type="project" value="UniProtKB-KW"/>
</dbReference>
<protein>
    <recommendedName>
        <fullName evidence="2">non-specific serine/threonine protein kinase</fullName>
        <ecNumber evidence="2">2.7.11.1</ecNumber>
    </recommendedName>
</protein>
<feature type="region of interest" description="Disordered" evidence="14">
    <location>
        <begin position="77"/>
        <end position="118"/>
    </location>
</feature>
<dbReference type="Pfam" id="PF00069">
    <property type="entry name" value="Pkinase"/>
    <property type="match status" value="1"/>
</dbReference>
<evidence type="ECO:0000259" key="15">
    <source>
        <dbReference type="PROSITE" id="PS50011"/>
    </source>
</evidence>
<evidence type="ECO:0000256" key="3">
    <source>
        <dbReference type="ARBA" id="ARBA00022490"/>
    </source>
</evidence>
<dbReference type="PROSITE" id="PS00108">
    <property type="entry name" value="PROTEIN_KINASE_ST"/>
    <property type="match status" value="1"/>
</dbReference>
<evidence type="ECO:0000256" key="1">
    <source>
        <dbReference type="ARBA" id="ARBA00004496"/>
    </source>
</evidence>
<evidence type="ECO:0000256" key="4">
    <source>
        <dbReference type="ARBA" id="ARBA00022527"/>
    </source>
</evidence>
<evidence type="ECO:0000256" key="7">
    <source>
        <dbReference type="ARBA" id="ARBA00022741"/>
    </source>
</evidence>
<dbReference type="PANTHER" id="PTHR47987:SF9">
    <property type="entry name" value="RECEPTOR-LIKE CYTOSOLIC SERINE_THREONINE-KINASE"/>
    <property type="match status" value="1"/>
</dbReference>
<feature type="non-terminal residue" evidence="16">
    <location>
        <position position="568"/>
    </location>
</feature>
<dbReference type="InterPro" id="IPR000719">
    <property type="entry name" value="Prot_kinase_dom"/>
</dbReference>
<comment type="subunit">
    <text evidence="12">Interacts with ARAC5 and ARAC10.</text>
</comment>
<dbReference type="InterPro" id="IPR011009">
    <property type="entry name" value="Kinase-like_dom_sf"/>
</dbReference>
<keyword evidence="3" id="KW-0963">Cytoplasm</keyword>
<comment type="catalytic activity">
    <reaction evidence="11">
        <text>L-seryl-[protein] + ATP = O-phospho-L-seryl-[protein] + ADP + H(+)</text>
        <dbReference type="Rhea" id="RHEA:17989"/>
        <dbReference type="Rhea" id="RHEA-COMP:9863"/>
        <dbReference type="Rhea" id="RHEA-COMP:11604"/>
        <dbReference type="ChEBI" id="CHEBI:15378"/>
        <dbReference type="ChEBI" id="CHEBI:29999"/>
        <dbReference type="ChEBI" id="CHEBI:30616"/>
        <dbReference type="ChEBI" id="CHEBI:83421"/>
        <dbReference type="ChEBI" id="CHEBI:456216"/>
        <dbReference type="EC" id="2.7.11.1"/>
    </reaction>
</comment>
<evidence type="ECO:0000256" key="9">
    <source>
        <dbReference type="ARBA" id="ARBA00022840"/>
    </source>
</evidence>
<dbReference type="STRING" id="57577.A0A2K3PN73"/>
<evidence type="ECO:0000256" key="10">
    <source>
        <dbReference type="ARBA" id="ARBA00047899"/>
    </source>
</evidence>
<keyword evidence="9 13" id="KW-0067">ATP-binding</keyword>
<keyword evidence="8 16" id="KW-0418">Kinase</keyword>
<keyword evidence="6" id="KW-0808">Transferase</keyword>
<dbReference type="InterPro" id="IPR008271">
    <property type="entry name" value="Ser/Thr_kinase_AS"/>
</dbReference>
<dbReference type="PANTHER" id="PTHR47987">
    <property type="entry name" value="OS08G0249100 PROTEIN"/>
    <property type="match status" value="1"/>
</dbReference>